<dbReference type="AlphaFoldDB" id="A0ABD2WXG9"/>
<dbReference type="Proteomes" id="UP001627154">
    <property type="component" value="Unassembled WGS sequence"/>
</dbReference>
<proteinExistence type="predicted"/>
<dbReference type="EMBL" id="JBJJXI010000066">
    <property type="protein sequence ID" value="KAL3397304.1"/>
    <property type="molecule type" value="Genomic_DNA"/>
</dbReference>
<reference evidence="1 2" key="1">
    <citation type="journal article" date="2024" name="bioRxiv">
        <title>A reference genome for Trichogramma kaykai: A tiny desert-dwelling parasitoid wasp with competing sex-ratio distorters.</title>
        <authorList>
            <person name="Culotta J."/>
            <person name="Lindsey A.R."/>
        </authorList>
    </citation>
    <scope>NUCLEOTIDE SEQUENCE [LARGE SCALE GENOMIC DNA]</scope>
    <source>
        <strain evidence="1 2">KSX58</strain>
    </source>
</reference>
<accession>A0ABD2WXG9</accession>
<gene>
    <name evidence="1" type="ORF">TKK_008872</name>
</gene>
<name>A0ABD2WXG9_9HYME</name>
<sequence length="140" mass="16611">METVNRRLHSATNQAMVLVKSCQICKARQTAQQTLFHPELQLKRELLPRQELQQHQRVLQVQQLQQVLRVQLLQLVLRVQLLQPVLRVQLLQRVLRVQLLQQEDNKNNNFMLLIAKLVLSVQTSTLEDLYYSQSFYCLPW</sequence>
<organism evidence="1 2">
    <name type="scientific">Trichogramma kaykai</name>
    <dbReference type="NCBI Taxonomy" id="54128"/>
    <lineage>
        <taxon>Eukaryota</taxon>
        <taxon>Metazoa</taxon>
        <taxon>Ecdysozoa</taxon>
        <taxon>Arthropoda</taxon>
        <taxon>Hexapoda</taxon>
        <taxon>Insecta</taxon>
        <taxon>Pterygota</taxon>
        <taxon>Neoptera</taxon>
        <taxon>Endopterygota</taxon>
        <taxon>Hymenoptera</taxon>
        <taxon>Apocrita</taxon>
        <taxon>Proctotrupomorpha</taxon>
        <taxon>Chalcidoidea</taxon>
        <taxon>Trichogrammatidae</taxon>
        <taxon>Trichogramma</taxon>
    </lineage>
</organism>
<evidence type="ECO:0000313" key="2">
    <source>
        <dbReference type="Proteomes" id="UP001627154"/>
    </source>
</evidence>
<keyword evidence="2" id="KW-1185">Reference proteome</keyword>
<comment type="caution">
    <text evidence="1">The sequence shown here is derived from an EMBL/GenBank/DDBJ whole genome shotgun (WGS) entry which is preliminary data.</text>
</comment>
<evidence type="ECO:0000313" key="1">
    <source>
        <dbReference type="EMBL" id="KAL3397304.1"/>
    </source>
</evidence>
<protein>
    <submittedName>
        <fullName evidence="1">Uncharacterized protein</fullName>
    </submittedName>
</protein>